<name>A0ABU6KCI2_9BACI</name>
<dbReference type="InterPro" id="IPR036986">
    <property type="entry name" value="S4_RNA-bd_sf"/>
</dbReference>
<evidence type="ECO:0000256" key="1">
    <source>
        <dbReference type="PROSITE-ProRule" id="PRU00182"/>
    </source>
</evidence>
<accession>A0ABU6KCI2</accession>
<dbReference type="Pfam" id="PF17774">
    <property type="entry name" value="YlmH_RBD"/>
    <property type="match status" value="1"/>
</dbReference>
<dbReference type="InterPro" id="IPR040591">
    <property type="entry name" value="RqcP2_RBD"/>
</dbReference>
<dbReference type="PANTHER" id="PTHR13633">
    <property type="entry name" value="MITOCHONDRIAL TRANSCRIPTION RESCUE FACTOR 1"/>
    <property type="match status" value="1"/>
</dbReference>
<protein>
    <submittedName>
        <fullName evidence="3">YlmH/Sll1252 family protein</fullName>
    </submittedName>
</protein>
<dbReference type="SMART" id="SM00363">
    <property type="entry name" value="S4"/>
    <property type="match status" value="1"/>
</dbReference>
<evidence type="ECO:0000259" key="2">
    <source>
        <dbReference type="SMART" id="SM00363"/>
    </source>
</evidence>
<dbReference type="InterPro" id="IPR002942">
    <property type="entry name" value="S4_RNA-bd"/>
</dbReference>
<dbReference type="Gene3D" id="3.10.290.10">
    <property type="entry name" value="RNA-binding S4 domain"/>
    <property type="match status" value="1"/>
</dbReference>
<dbReference type="Gene3D" id="3.30.70.330">
    <property type="match status" value="1"/>
</dbReference>
<feature type="domain" description="RNA-binding S4" evidence="2">
    <location>
        <begin position="182"/>
        <end position="239"/>
    </location>
</feature>
<gene>
    <name evidence="3" type="ORF">QGM71_04575</name>
</gene>
<proteinExistence type="predicted"/>
<dbReference type="Pfam" id="PF01479">
    <property type="entry name" value="S4"/>
    <property type="match status" value="1"/>
</dbReference>
<evidence type="ECO:0000313" key="3">
    <source>
        <dbReference type="EMBL" id="MEC5422771.1"/>
    </source>
</evidence>
<organism evidence="3 4">
    <name type="scientific">Virgibacillus tibetensis</name>
    <dbReference type="NCBI Taxonomy" id="3042313"/>
    <lineage>
        <taxon>Bacteria</taxon>
        <taxon>Bacillati</taxon>
        <taxon>Bacillota</taxon>
        <taxon>Bacilli</taxon>
        <taxon>Bacillales</taxon>
        <taxon>Bacillaceae</taxon>
        <taxon>Virgibacillus</taxon>
    </lineage>
</organism>
<dbReference type="Gene3D" id="3.30.1370.160">
    <property type="match status" value="1"/>
</dbReference>
<dbReference type="SUPFAM" id="SSF55174">
    <property type="entry name" value="Alpha-L RNA-binding motif"/>
    <property type="match status" value="1"/>
</dbReference>
<comment type="caution">
    <text evidence="3">The sequence shown here is derived from an EMBL/GenBank/DDBJ whole genome shotgun (WGS) entry which is preliminary data.</text>
</comment>
<sequence>MDIYQHFRKEEQPFIDQVLSWKEIVEQTFQSKLTDFLDPREQQIMEILLGNANEDIKSSMNGGGLTAERKRAVIAPFYEEVNEDTYQLTLLEATYQDKFIKLSHPDVMGAFLSLGIKRKKLGDIVVDGGLIQIIMAEEIAAYVQANLTSIKKATIQLDKKPLSSKIEAETNWIVADHTVSSLRLDAVLKEVYNISRKEAADYIKKLQVKVNYKVVEDSKFNLQEGDLLSLRGRGRSKLDKINGRTKKDKLRITTAILK</sequence>
<dbReference type="RefSeq" id="WP_327606320.1">
    <property type="nucleotide sequence ID" value="NZ_JARZFX010000001.1"/>
</dbReference>
<dbReference type="InterPro" id="IPR012677">
    <property type="entry name" value="Nucleotide-bd_a/b_plait_sf"/>
</dbReference>
<dbReference type="PANTHER" id="PTHR13633:SF3">
    <property type="entry name" value="MITOCHONDRIAL TRANSCRIPTION RESCUE FACTOR 1"/>
    <property type="match status" value="1"/>
</dbReference>
<dbReference type="EMBL" id="JARZFX010000001">
    <property type="protein sequence ID" value="MEC5422771.1"/>
    <property type="molecule type" value="Genomic_DNA"/>
</dbReference>
<keyword evidence="1" id="KW-0694">RNA-binding</keyword>
<evidence type="ECO:0000313" key="4">
    <source>
        <dbReference type="Proteomes" id="UP001335737"/>
    </source>
</evidence>
<dbReference type="CDD" id="cd00165">
    <property type="entry name" value="S4"/>
    <property type="match status" value="1"/>
</dbReference>
<reference evidence="3 4" key="1">
    <citation type="journal article" date="2024" name="Int. J. Syst. Evol. Microbiol.">
        <title>Virgibacillus tibetensis sp. nov., isolated from salt lake on the Tibetan Plateau of China.</title>
        <authorList>
            <person name="Phurbu D."/>
            <person name="Liu Z.-X."/>
            <person name="Wang R."/>
            <person name="Zheng Y.-Y."/>
            <person name="Liu H.-C."/>
            <person name="Zhou Y.-G."/>
            <person name="Yu Y.-J."/>
            <person name="Li A.-H."/>
        </authorList>
    </citation>
    <scope>NUCLEOTIDE SEQUENCE [LARGE SCALE GENOMIC DNA]</scope>
    <source>
        <strain evidence="3 4">C22-A2</strain>
    </source>
</reference>
<keyword evidence="4" id="KW-1185">Reference proteome</keyword>
<dbReference type="Proteomes" id="UP001335737">
    <property type="component" value="Unassembled WGS sequence"/>
</dbReference>
<dbReference type="PROSITE" id="PS50889">
    <property type="entry name" value="S4"/>
    <property type="match status" value="1"/>
</dbReference>